<protein>
    <submittedName>
        <fullName evidence="1">Glutamate--cysteine ligase</fullName>
    </submittedName>
</protein>
<dbReference type="InterPro" id="IPR042520">
    <property type="entry name" value="GshA_N"/>
</dbReference>
<sequence>MAKLTLHKQTLANMNEICAWFSSKTANLSYPIYSSYDIRDSGYKISNVDANIFPAGFNNICPTDKETSIALMNKYIVKHYGAGVKNIMLVTEEHTNNAFYWENVHTIRNLIEASERTVKVAIPRDLPEPLKLTSSAGNEVVVHSALKEGELLKTFKPDLIISNNDFSEAYEEWAQTVTDFPMNPPRELGWYQRKKSTYFKYYNELVNEFAAITKIDPFLLRVETELFEHFDIGDEKSREELAARVDAMLAHLKAEYQKRGINQEPFVFVKNNAGTYGLAVIRVGSGAEVKEWSYKSRKKMKAAKGGRDVEEVIIQEGIPSVVQADGASAEPVIYMIGSELAGGFLRTHAEKSSTDSLNSPGAVYKRLCVSDLAINTPGCPQENVYGWTAKLGLLAIAHEAQELNAVFKGYQPSSMCDKK</sequence>
<organism evidence="1 2">
    <name type="scientific">Bdellovibrio bacteriovorus</name>
    <dbReference type="NCBI Taxonomy" id="959"/>
    <lineage>
        <taxon>Bacteria</taxon>
        <taxon>Pseudomonadati</taxon>
        <taxon>Bdellovibrionota</taxon>
        <taxon>Bdellovibrionia</taxon>
        <taxon>Bdellovibrionales</taxon>
        <taxon>Pseudobdellovibrionaceae</taxon>
        <taxon>Bdellovibrio</taxon>
    </lineage>
</organism>
<dbReference type="GO" id="GO:0016874">
    <property type="term" value="F:ligase activity"/>
    <property type="evidence" value="ECO:0007669"/>
    <property type="project" value="UniProtKB-KW"/>
</dbReference>
<dbReference type="Gene3D" id="3.40.50.11280">
    <property type="entry name" value="Glutamate-cysteine ligase, N-terminal domain"/>
    <property type="match status" value="1"/>
</dbReference>
<accession>A0A150WW88</accession>
<keyword evidence="1" id="KW-0436">Ligase</keyword>
<comment type="caution">
    <text evidence="1">The sequence shown here is derived from an EMBL/GenBank/DDBJ whole genome shotgun (WGS) entry which is preliminary data.</text>
</comment>
<dbReference type="OrthoDB" id="5288610at2"/>
<dbReference type="EMBL" id="LUKF01000001">
    <property type="protein sequence ID" value="KYG70713.1"/>
    <property type="molecule type" value="Genomic_DNA"/>
</dbReference>
<dbReference type="Proteomes" id="UP000075391">
    <property type="component" value="Unassembled WGS sequence"/>
</dbReference>
<gene>
    <name evidence="1" type="ORF">AZI85_01920</name>
</gene>
<reference evidence="1 2" key="1">
    <citation type="submission" date="2016-03" db="EMBL/GenBank/DDBJ databases">
        <authorList>
            <person name="Ploux O."/>
        </authorList>
    </citation>
    <scope>NUCLEOTIDE SEQUENCE [LARGE SCALE GENOMIC DNA]</scope>
    <source>
        <strain evidence="1 2">BER2</strain>
    </source>
</reference>
<evidence type="ECO:0000313" key="2">
    <source>
        <dbReference type="Proteomes" id="UP000075391"/>
    </source>
</evidence>
<evidence type="ECO:0000313" key="1">
    <source>
        <dbReference type="EMBL" id="KYG70713.1"/>
    </source>
</evidence>
<dbReference type="RefSeq" id="WP_063242480.1">
    <property type="nucleotide sequence ID" value="NZ_LUKF01000001.1"/>
</dbReference>
<proteinExistence type="predicted"/>
<dbReference type="Pfam" id="PF08886">
    <property type="entry name" value="GshA"/>
    <property type="match status" value="1"/>
</dbReference>
<dbReference type="AlphaFoldDB" id="A0A150WW88"/>
<name>A0A150WW88_BDEBC</name>
<dbReference type="NCBIfam" id="TIGR02049">
    <property type="entry name" value="gshA_ferroox"/>
    <property type="match status" value="1"/>
</dbReference>
<dbReference type="InterPro" id="IPR011718">
    <property type="entry name" value="GshA"/>
</dbReference>